<dbReference type="GO" id="GO:0140673">
    <property type="term" value="P:transcription elongation-coupled chromatin remodeling"/>
    <property type="evidence" value="ECO:0007669"/>
    <property type="project" value="InterPro"/>
</dbReference>
<dbReference type="SMART" id="SM01389">
    <property type="entry name" value="Spt4"/>
    <property type="match status" value="1"/>
</dbReference>
<keyword evidence="3" id="KW-0804">Transcription</keyword>
<protein>
    <submittedName>
        <fullName evidence="8">Transcription elongation factor SPT4</fullName>
    </submittedName>
</protein>
<dbReference type="OrthoDB" id="248751at2759"/>
<proteinExistence type="inferred from homology"/>
<feature type="compositionally biased region" description="Basic and acidic residues" evidence="5">
    <location>
        <begin position="1"/>
        <end position="24"/>
    </location>
</feature>
<evidence type="ECO:0000256" key="5">
    <source>
        <dbReference type="SAM" id="MobiDB-lite"/>
    </source>
</evidence>
<dbReference type="InterPro" id="IPR029040">
    <property type="entry name" value="RPABC4/Spt4"/>
</dbReference>
<dbReference type="GO" id="GO:0008270">
    <property type="term" value="F:zinc ion binding"/>
    <property type="evidence" value="ECO:0007669"/>
    <property type="project" value="InterPro"/>
</dbReference>
<reference evidence="8" key="1">
    <citation type="submission" date="2025-08" db="UniProtKB">
        <authorList>
            <consortium name="RefSeq"/>
        </authorList>
    </citation>
    <scope>IDENTIFICATION</scope>
</reference>
<evidence type="ECO:0000259" key="6">
    <source>
        <dbReference type="SMART" id="SM01389"/>
    </source>
</evidence>
<dbReference type="Gene3D" id="3.30.40.210">
    <property type="match status" value="1"/>
</dbReference>
<dbReference type="GO" id="GO:0003746">
    <property type="term" value="F:translation elongation factor activity"/>
    <property type="evidence" value="ECO:0007669"/>
    <property type="project" value="UniProtKB-KW"/>
</dbReference>
<comment type="similarity">
    <text evidence="2">Belongs to the SPT4 family.</text>
</comment>
<dbReference type="GO" id="GO:0000993">
    <property type="term" value="F:RNA polymerase II complex binding"/>
    <property type="evidence" value="ECO:0007669"/>
    <property type="project" value="TreeGrafter"/>
</dbReference>
<dbReference type="GeneID" id="34621594"/>
<dbReference type="Proteomes" id="UP000515125">
    <property type="component" value="Unplaced"/>
</dbReference>
<keyword evidence="8" id="KW-0648">Protein biosynthesis</keyword>
<dbReference type="FunFam" id="3.30.40.210:FF:000004">
    <property type="entry name" value="Transcription elongation factor SPT4"/>
    <property type="match status" value="1"/>
</dbReference>
<dbReference type="CDD" id="cd07973">
    <property type="entry name" value="Spt4"/>
    <property type="match status" value="1"/>
</dbReference>
<dbReference type="InterPro" id="IPR022800">
    <property type="entry name" value="Spt4/RpoE2_Znf"/>
</dbReference>
<comment type="subcellular location">
    <subcellularLocation>
        <location evidence="1">Nucleus</location>
    </subcellularLocation>
</comment>
<name>A0A6P6RUG1_9EIME</name>
<dbReference type="InterPro" id="IPR038510">
    <property type="entry name" value="Spt4_sf"/>
</dbReference>
<dbReference type="GO" id="GO:0006355">
    <property type="term" value="P:regulation of DNA-templated transcription"/>
    <property type="evidence" value="ECO:0007669"/>
    <property type="project" value="InterPro"/>
</dbReference>
<gene>
    <name evidence="8" type="primary">LOC34621594</name>
</gene>
<evidence type="ECO:0000256" key="2">
    <source>
        <dbReference type="ARBA" id="ARBA00010464"/>
    </source>
</evidence>
<keyword evidence="7" id="KW-1185">Reference proteome</keyword>
<keyword evidence="4" id="KW-0539">Nucleus</keyword>
<evidence type="ECO:0000256" key="1">
    <source>
        <dbReference type="ARBA" id="ARBA00004123"/>
    </source>
</evidence>
<dbReference type="PANTHER" id="PTHR12882">
    <property type="entry name" value="SUPPRESSOR OF TY 4"/>
    <property type="match status" value="1"/>
</dbReference>
<dbReference type="PANTHER" id="PTHR12882:SF1">
    <property type="entry name" value="TRANSCRIPTION ELONGATION FACTOR SPT4"/>
    <property type="match status" value="1"/>
</dbReference>
<dbReference type="GO" id="GO:0032044">
    <property type="term" value="C:DSIF complex"/>
    <property type="evidence" value="ECO:0007669"/>
    <property type="project" value="TreeGrafter"/>
</dbReference>
<evidence type="ECO:0000256" key="3">
    <source>
        <dbReference type="ARBA" id="ARBA00023163"/>
    </source>
</evidence>
<feature type="domain" description="Spt4/RpoE2 zinc finger" evidence="6">
    <location>
        <begin position="51"/>
        <end position="127"/>
    </location>
</feature>
<dbReference type="RefSeq" id="XP_026191132.1">
    <property type="nucleotide sequence ID" value="XM_026335347.1"/>
</dbReference>
<organism evidence="7 8">
    <name type="scientific">Cyclospora cayetanensis</name>
    <dbReference type="NCBI Taxonomy" id="88456"/>
    <lineage>
        <taxon>Eukaryota</taxon>
        <taxon>Sar</taxon>
        <taxon>Alveolata</taxon>
        <taxon>Apicomplexa</taxon>
        <taxon>Conoidasida</taxon>
        <taxon>Coccidia</taxon>
        <taxon>Eucoccidiorida</taxon>
        <taxon>Eimeriorina</taxon>
        <taxon>Eimeriidae</taxon>
        <taxon>Cyclospora</taxon>
    </lineage>
</organism>
<evidence type="ECO:0000313" key="8">
    <source>
        <dbReference type="RefSeq" id="XP_026191132.1"/>
    </source>
</evidence>
<dbReference type="InterPro" id="IPR009287">
    <property type="entry name" value="Spt4"/>
</dbReference>
<dbReference type="Pfam" id="PF06093">
    <property type="entry name" value="Spt4"/>
    <property type="match status" value="1"/>
</dbReference>
<evidence type="ECO:0000256" key="4">
    <source>
        <dbReference type="ARBA" id="ARBA00023242"/>
    </source>
</evidence>
<evidence type="ECO:0000313" key="7">
    <source>
        <dbReference type="Proteomes" id="UP000515125"/>
    </source>
</evidence>
<sequence length="146" mass="15984">MDSEGRSGDEKDQKGPLEAGEREAGGVVPLGTIRKVKTREGEEKEKVQLKLRACISCRLVMTEQQFYDEGCPNCAWLQIDGDRSRVLGCTSPNFAGFVALIKPQGSWVARHNKLTEGVPGCYAVKVLGDLPDSIKDDAHRFAAYGE</sequence>
<accession>A0A6P6RUG1</accession>
<dbReference type="AlphaFoldDB" id="A0A6P6RUG1"/>
<feature type="region of interest" description="Disordered" evidence="5">
    <location>
        <begin position="1"/>
        <end position="28"/>
    </location>
</feature>
<dbReference type="SUPFAM" id="SSF63393">
    <property type="entry name" value="RNA polymerase subunits"/>
    <property type="match status" value="1"/>
</dbReference>
<keyword evidence="8" id="KW-0251">Elongation factor</keyword>